<feature type="transmembrane region" description="Helical" evidence="1">
    <location>
        <begin position="7"/>
        <end position="29"/>
    </location>
</feature>
<dbReference type="RefSeq" id="WP_190472243.1">
    <property type="nucleotide sequence ID" value="NZ_JACJPW010000099.1"/>
</dbReference>
<evidence type="ECO:0000256" key="1">
    <source>
        <dbReference type="SAM" id="Phobius"/>
    </source>
</evidence>
<dbReference type="AlphaFoldDB" id="A0A926ZIW7"/>
<evidence type="ECO:0000313" key="2">
    <source>
        <dbReference type="EMBL" id="MBD2184913.1"/>
    </source>
</evidence>
<keyword evidence="1" id="KW-1133">Transmembrane helix</keyword>
<dbReference type="EMBL" id="JACJPW010000099">
    <property type="protein sequence ID" value="MBD2184913.1"/>
    <property type="molecule type" value="Genomic_DNA"/>
</dbReference>
<sequence length="188" mass="21187">MCDIQQIFSRLFLLTEIVLFLLFAQVTFFCQPAAAVLRQHQDAPGLMRYHSQNSLRDKYGYAWQVLLFKVTSGTALNISPTEIGKQIKSREQTAFNLRLVGFPGIVEFVHPHSLEILTDSGKLLTAGDEFAEASPAANVGQYNVTNIIDKLPQNEALTLSFPLVGREDFSLKIPQSVVVEWQWLVKEF</sequence>
<dbReference type="Proteomes" id="UP000641646">
    <property type="component" value="Unassembled WGS sequence"/>
</dbReference>
<protein>
    <submittedName>
        <fullName evidence="2">DUF3122 domain-containing protein</fullName>
    </submittedName>
</protein>
<keyword evidence="1" id="KW-0472">Membrane</keyword>
<proteinExistence type="predicted"/>
<dbReference type="Pfam" id="PF11320">
    <property type="entry name" value="DUF3122"/>
    <property type="match status" value="2"/>
</dbReference>
<name>A0A926ZIW7_9CYAN</name>
<evidence type="ECO:0000313" key="3">
    <source>
        <dbReference type="Proteomes" id="UP000641646"/>
    </source>
</evidence>
<keyword evidence="3" id="KW-1185">Reference proteome</keyword>
<organism evidence="2 3">
    <name type="scientific">Aerosakkonema funiforme FACHB-1375</name>
    <dbReference type="NCBI Taxonomy" id="2949571"/>
    <lineage>
        <taxon>Bacteria</taxon>
        <taxon>Bacillati</taxon>
        <taxon>Cyanobacteriota</taxon>
        <taxon>Cyanophyceae</taxon>
        <taxon>Oscillatoriophycideae</taxon>
        <taxon>Aerosakkonematales</taxon>
        <taxon>Aerosakkonemataceae</taxon>
        <taxon>Aerosakkonema</taxon>
    </lineage>
</organism>
<comment type="caution">
    <text evidence="2">The sequence shown here is derived from an EMBL/GenBank/DDBJ whole genome shotgun (WGS) entry which is preliminary data.</text>
</comment>
<gene>
    <name evidence="2" type="ORF">H6G03_28220</name>
</gene>
<dbReference type="InterPro" id="IPR021469">
    <property type="entry name" value="DUF3122"/>
</dbReference>
<reference evidence="2" key="1">
    <citation type="journal article" date="2015" name="ISME J.">
        <title>Draft Genome Sequence of Streptomyces incarnatus NRRL8089, which Produces the Nucleoside Antibiotic Sinefungin.</title>
        <authorList>
            <person name="Oshima K."/>
            <person name="Hattori M."/>
            <person name="Shimizu H."/>
            <person name="Fukuda K."/>
            <person name="Nemoto M."/>
            <person name="Inagaki K."/>
            <person name="Tamura T."/>
        </authorList>
    </citation>
    <scope>NUCLEOTIDE SEQUENCE</scope>
    <source>
        <strain evidence="2">FACHB-1375</strain>
    </source>
</reference>
<accession>A0A926ZIW7</accession>
<keyword evidence="1" id="KW-0812">Transmembrane</keyword>
<reference evidence="2" key="2">
    <citation type="submission" date="2020-08" db="EMBL/GenBank/DDBJ databases">
        <authorList>
            <person name="Chen M."/>
            <person name="Teng W."/>
            <person name="Zhao L."/>
            <person name="Hu C."/>
            <person name="Zhou Y."/>
            <person name="Han B."/>
            <person name="Song L."/>
            <person name="Shu W."/>
        </authorList>
    </citation>
    <scope>NUCLEOTIDE SEQUENCE</scope>
    <source>
        <strain evidence="2">FACHB-1375</strain>
    </source>
</reference>